<dbReference type="EMBL" id="JAKRKC020000001">
    <property type="protein sequence ID" value="MCK2212384.1"/>
    <property type="molecule type" value="Genomic_DNA"/>
</dbReference>
<accession>A0ABT0FJC6</accession>
<dbReference type="RefSeq" id="WP_242377123.1">
    <property type="nucleotide sequence ID" value="NZ_JAKRKC020000001.1"/>
</dbReference>
<organism evidence="2 3">
    <name type="scientific">Actinomadura luzonensis</name>
    <dbReference type="NCBI Taxonomy" id="2805427"/>
    <lineage>
        <taxon>Bacteria</taxon>
        <taxon>Bacillati</taxon>
        <taxon>Actinomycetota</taxon>
        <taxon>Actinomycetes</taxon>
        <taxon>Streptosporangiales</taxon>
        <taxon>Thermomonosporaceae</taxon>
        <taxon>Actinomadura</taxon>
    </lineage>
</organism>
<evidence type="ECO:0000313" key="3">
    <source>
        <dbReference type="Proteomes" id="UP001317259"/>
    </source>
</evidence>
<proteinExistence type="predicted"/>
<dbReference type="Pfam" id="PF13228">
    <property type="entry name" value="DUF4037"/>
    <property type="match status" value="1"/>
</dbReference>
<name>A0ABT0FJC6_9ACTN</name>
<reference evidence="2 3" key="1">
    <citation type="submission" date="2022-04" db="EMBL/GenBank/DDBJ databases">
        <title>Genome draft of Actinomadura sp. ATCC 31491.</title>
        <authorList>
            <person name="Shi X."/>
            <person name="Du Y."/>
        </authorList>
    </citation>
    <scope>NUCLEOTIDE SEQUENCE [LARGE SCALE GENOMIC DNA]</scope>
    <source>
        <strain evidence="2 3">ATCC 31491</strain>
    </source>
</reference>
<gene>
    <name evidence="2" type="ORF">MF672_001005</name>
</gene>
<dbReference type="InterPro" id="IPR025117">
    <property type="entry name" value="DUF4037"/>
</dbReference>
<comment type="caution">
    <text evidence="2">The sequence shown here is derived from an EMBL/GenBank/DDBJ whole genome shotgun (WGS) entry which is preliminary data.</text>
</comment>
<protein>
    <submittedName>
        <fullName evidence="2">DUF4037 domain-containing protein</fullName>
    </submittedName>
</protein>
<keyword evidence="3" id="KW-1185">Reference proteome</keyword>
<sequence>MISEDAAFVPGRLLAEQFYVAVVRPILAKGFPHLSHAAALLGRGSDVLGHDTPRSMDHDWGPRLQLFLQATDQGHRRAVHEYLADHLPNSFRGFPTNFAARTSVTRKLRHTTGPIDHGVEVLSLDEWLRESLGFDPRHAVDLIDWLATPTQRLAEFTTGRVFHDGLGDLTAARQALLWYPTDVWRYVLACQWTRIAREEAFGARCAEAGDDLGAALITGRLVRELMRLQLLMRRRYPPYSKWLGSAVRESPVDEVALSAWTSAMAGRSWEEKEEQLNKAYRQAAEVHNSLGLTPPLDPEPRPFNDRPYAILVAGRFADALVAGIDDVRIRRLPPLGAIDQFTDCRDVNTDLATARRITRAALEL</sequence>
<evidence type="ECO:0000259" key="1">
    <source>
        <dbReference type="Pfam" id="PF13228"/>
    </source>
</evidence>
<feature type="domain" description="DUF4037" evidence="1">
    <location>
        <begin position="145"/>
        <end position="243"/>
    </location>
</feature>
<evidence type="ECO:0000313" key="2">
    <source>
        <dbReference type="EMBL" id="MCK2212384.1"/>
    </source>
</evidence>
<dbReference type="Proteomes" id="UP001317259">
    <property type="component" value="Unassembled WGS sequence"/>
</dbReference>